<dbReference type="EC" id="2.8.1.14" evidence="3"/>
<evidence type="ECO:0000259" key="12">
    <source>
        <dbReference type="Pfam" id="PF20258"/>
    </source>
</evidence>
<dbReference type="GO" id="GO:0002143">
    <property type="term" value="P:tRNA wobble position uridine thiolation"/>
    <property type="evidence" value="ECO:0007669"/>
    <property type="project" value="TreeGrafter"/>
</dbReference>
<keyword evidence="7" id="KW-0547">Nucleotide-binding</keyword>
<reference evidence="14 15" key="1">
    <citation type="journal article" date="2018" name="Nat. Ecol. Evol.">
        <title>Pezizomycetes genomes reveal the molecular basis of ectomycorrhizal truffle lifestyle.</title>
        <authorList>
            <person name="Murat C."/>
            <person name="Payen T."/>
            <person name="Noel B."/>
            <person name="Kuo A."/>
            <person name="Morin E."/>
            <person name="Chen J."/>
            <person name="Kohler A."/>
            <person name="Krizsan K."/>
            <person name="Balestrini R."/>
            <person name="Da Silva C."/>
            <person name="Montanini B."/>
            <person name="Hainaut M."/>
            <person name="Levati E."/>
            <person name="Barry K.W."/>
            <person name="Belfiori B."/>
            <person name="Cichocki N."/>
            <person name="Clum A."/>
            <person name="Dockter R.B."/>
            <person name="Fauchery L."/>
            <person name="Guy J."/>
            <person name="Iotti M."/>
            <person name="Le Tacon F."/>
            <person name="Lindquist E.A."/>
            <person name="Lipzen A."/>
            <person name="Malagnac F."/>
            <person name="Mello A."/>
            <person name="Molinier V."/>
            <person name="Miyauchi S."/>
            <person name="Poulain J."/>
            <person name="Riccioni C."/>
            <person name="Rubini A."/>
            <person name="Sitrit Y."/>
            <person name="Splivallo R."/>
            <person name="Traeger S."/>
            <person name="Wang M."/>
            <person name="Zifcakova L."/>
            <person name="Wipf D."/>
            <person name="Zambonelli A."/>
            <person name="Paolocci F."/>
            <person name="Nowrousian M."/>
            <person name="Ottonello S."/>
            <person name="Baldrian P."/>
            <person name="Spatafora J.W."/>
            <person name="Henrissat B."/>
            <person name="Nagy L.G."/>
            <person name="Aury J.M."/>
            <person name="Wincker P."/>
            <person name="Grigoriev I.V."/>
            <person name="Bonfante P."/>
            <person name="Martin F.M."/>
        </authorList>
    </citation>
    <scope>NUCLEOTIDE SEQUENCE [LARGE SCALE GENOMIC DNA]</scope>
    <source>
        <strain evidence="14 15">CCBAS932</strain>
    </source>
</reference>
<dbReference type="GO" id="GO:0005524">
    <property type="term" value="F:ATP binding"/>
    <property type="evidence" value="ECO:0007669"/>
    <property type="project" value="UniProtKB-KW"/>
</dbReference>
<dbReference type="InterPro" id="IPR004506">
    <property type="entry name" value="MnmA-like"/>
</dbReference>
<dbReference type="CDD" id="cd01998">
    <property type="entry name" value="MnmA_TRMU-like"/>
    <property type="match status" value="1"/>
</dbReference>
<dbReference type="OrthoDB" id="3685at2759"/>
<dbReference type="InParanoid" id="A0A3N4KS44"/>
<feature type="domain" description="tRNA-specific 2-thiouridylase MnmA-like C-terminal" evidence="12">
    <location>
        <begin position="437"/>
        <end position="504"/>
    </location>
</feature>
<dbReference type="InterPro" id="IPR046885">
    <property type="entry name" value="MnmA-like_C"/>
</dbReference>
<dbReference type="AlphaFoldDB" id="A0A3N4KS44"/>
<evidence type="ECO:0000256" key="9">
    <source>
        <dbReference type="ARBA" id="ARBA00022884"/>
    </source>
</evidence>
<keyword evidence="8" id="KW-0067">ATP-binding</keyword>
<keyword evidence="9" id="KW-0694">RNA-binding</keyword>
<evidence type="ECO:0000256" key="3">
    <source>
        <dbReference type="ARBA" id="ARBA00011953"/>
    </source>
</evidence>
<sequence length="511" mass="57857">MILHRLSICNPGPRVAAFLTVFRRTNCFKRNISQTEYDEPKISPSDKIYIAMSSGVDSSVAAALLLRSGHPRENLQPFYMANWSPAANPVSMTPARLPYNKPRQESCDKQVQYVSQSEKCTEKEFNDVKAVCYAMGLKEPLYMSFEKEYWNEVFMPMIEMYQQGKTPNPDVECNRQIKFGTVIKRLENEFERNVTINREGRKWWMATGHYAHVLNHIPTNSAHLLRSCDPNKDQTFYLSMIPPSVLPRLIFPLGSHSLSKPAVKALARELSLPGWRLGEPERPESMGLCFVEPGGGRGKSGFRRWLQEYLEPEPGNIVVGPSQIFPPNQESNVQPHAAPEGTVIGKHKGLWHATIGERSHYEFPQGDPRFIGKWYVSRKYKESNTLEVVKGLDNARLFGKGMIMEDWRWLGEDAQRVALQIFTNICNAKDNSIWESGLVTQFRHRQKPVKVIKVEIIESLSLPKSATGGANRLKILFESPERSVTSGQSAALWFGERCLGGGIIESAVDLD</sequence>
<dbReference type="Pfam" id="PF20259">
    <property type="entry name" value="tRNA_Me_trans_M"/>
    <property type="match status" value="1"/>
</dbReference>
<keyword evidence="4" id="KW-0820">tRNA-binding</keyword>
<comment type="function">
    <text evidence="1">Catalyzes the 2-thiolation of uridine at the wobble position (U34) of mitochondrial tRNA(Lys), tRNA(Glu) and tRNA(Gln). Required for the formation of 5-taurinomethyl-2-thiouridine (tm5s2U) of mitochondrial tRNA(Lys), tRNA(Glu), and tRNA(Gln) at the wobble position. ATP is required to activate the C2 atom of the wobble base.</text>
</comment>
<keyword evidence="6" id="KW-0819">tRNA processing</keyword>
<dbReference type="Gene3D" id="2.40.30.10">
    <property type="entry name" value="Translation factors"/>
    <property type="match status" value="1"/>
</dbReference>
<gene>
    <name evidence="14" type="ORF">P167DRAFT_486448</name>
</gene>
<evidence type="ECO:0000256" key="10">
    <source>
        <dbReference type="ARBA" id="ARBA00023157"/>
    </source>
</evidence>
<dbReference type="GO" id="GO:0000049">
    <property type="term" value="F:tRNA binding"/>
    <property type="evidence" value="ECO:0007669"/>
    <property type="project" value="UniProtKB-KW"/>
</dbReference>
<dbReference type="InterPro" id="IPR046884">
    <property type="entry name" value="MnmA-like_central"/>
</dbReference>
<dbReference type="FunCoup" id="A0A3N4KS44">
    <property type="interactions" value="359"/>
</dbReference>
<comment type="similarity">
    <text evidence="2">Belongs to the MnmA/TRMU family.</text>
</comment>
<protein>
    <recommendedName>
        <fullName evidence="3">tRNA-5-taurinomethyluridine 2-sulfurtransferase</fullName>
        <ecNumber evidence="3">2.8.1.14</ecNumber>
    </recommendedName>
</protein>
<dbReference type="PANTHER" id="PTHR11933">
    <property type="entry name" value="TRNA 5-METHYLAMINOMETHYL-2-THIOURIDYLATE -METHYLTRANSFERASE"/>
    <property type="match status" value="1"/>
</dbReference>
<comment type="catalytic activity">
    <reaction evidence="11">
        <text>5-taurinomethyluridine(34) in tRNA + S-sulfanyl-L-cysteinyl-[protein] + AH2 + ATP = 5-taurinomethyl-2-thiouridine(34) in tRNA + L-cysteinyl-[protein] + A + AMP + diphosphate + H(+)</text>
        <dbReference type="Rhea" id="RHEA:47040"/>
        <dbReference type="Rhea" id="RHEA-COMP:10131"/>
        <dbReference type="Rhea" id="RHEA-COMP:11726"/>
        <dbReference type="Rhea" id="RHEA-COMP:11732"/>
        <dbReference type="Rhea" id="RHEA-COMP:11733"/>
        <dbReference type="ChEBI" id="CHEBI:13193"/>
        <dbReference type="ChEBI" id="CHEBI:15378"/>
        <dbReference type="ChEBI" id="CHEBI:17499"/>
        <dbReference type="ChEBI" id="CHEBI:29950"/>
        <dbReference type="ChEBI" id="CHEBI:30616"/>
        <dbReference type="ChEBI" id="CHEBI:33019"/>
        <dbReference type="ChEBI" id="CHEBI:61963"/>
        <dbReference type="ChEBI" id="CHEBI:87171"/>
        <dbReference type="ChEBI" id="CHEBI:87172"/>
        <dbReference type="ChEBI" id="CHEBI:456215"/>
        <dbReference type="EC" id="2.8.1.14"/>
    </reaction>
</comment>
<evidence type="ECO:0000313" key="14">
    <source>
        <dbReference type="EMBL" id="RPB13424.1"/>
    </source>
</evidence>
<dbReference type="Pfam" id="PF03054">
    <property type="entry name" value="tRNA_Me_trans"/>
    <property type="match status" value="2"/>
</dbReference>
<keyword evidence="10" id="KW-1015">Disulfide bond</keyword>
<feature type="domain" description="tRNA-specific 2-thiouridylase MnmA-like central" evidence="13">
    <location>
        <begin position="322"/>
        <end position="389"/>
    </location>
</feature>
<dbReference type="InterPro" id="IPR014729">
    <property type="entry name" value="Rossmann-like_a/b/a_fold"/>
</dbReference>
<dbReference type="SUPFAM" id="SSF52402">
    <property type="entry name" value="Adenine nucleotide alpha hydrolases-like"/>
    <property type="match status" value="1"/>
</dbReference>
<dbReference type="Gene3D" id="3.40.50.620">
    <property type="entry name" value="HUPs"/>
    <property type="match status" value="1"/>
</dbReference>
<keyword evidence="5 14" id="KW-0808">Transferase</keyword>
<dbReference type="GO" id="GO:0005739">
    <property type="term" value="C:mitochondrion"/>
    <property type="evidence" value="ECO:0007669"/>
    <property type="project" value="TreeGrafter"/>
</dbReference>
<dbReference type="InterPro" id="IPR023382">
    <property type="entry name" value="MnmA-like_central_sf"/>
</dbReference>
<dbReference type="STRING" id="1392247.A0A3N4KS44"/>
<accession>A0A3N4KS44</accession>
<evidence type="ECO:0000256" key="6">
    <source>
        <dbReference type="ARBA" id="ARBA00022694"/>
    </source>
</evidence>
<proteinExistence type="inferred from homology"/>
<dbReference type="Pfam" id="PF20258">
    <property type="entry name" value="tRNA_Me_trans_C"/>
    <property type="match status" value="1"/>
</dbReference>
<dbReference type="GO" id="GO:0008168">
    <property type="term" value="F:methyltransferase activity"/>
    <property type="evidence" value="ECO:0007669"/>
    <property type="project" value="UniProtKB-KW"/>
</dbReference>
<dbReference type="Gene3D" id="2.30.30.280">
    <property type="entry name" value="Adenine nucleotide alpha hydrolases-like domains"/>
    <property type="match status" value="1"/>
</dbReference>
<dbReference type="PANTHER" id="PTHR11933:SF5">
    <property type="entry name" value="MITOCHONDRIAL TRNA-SPECIFIC 2-THIOURIDYLASE 1"/>
    <property type="match status" value="1"/>
</dbReference>
<keyword evidence="15" id="KW-1185">Reference proteome</keyword>
<organism evidence="14 15">
    <name type="scientific">Morchella conica CCBAS932</name>
    <dbReference type="NCBI Taxonomy" id="1392247"/>
    <lineage>
        <taxon>Eukaryota</taxon>
        <taxon>Fungi</taxon>
        <taxon>Dikarya</taxon>
        <taxon>Ascomycota</taxon>
        <taxon>Pezizomycotina</taxon>
        <taxon>Pezizomycetes</taxon>
        <taxon>Pezizales</taxon>
        <taxon>Morchellaceae</taxon>
        <taxon>Morchella</taxon>
    </lineage>
</organism>
<dbReference type="GO" id="GO:0032259">
    <property type="term" value="P:methylation"/>
    <property type="evidence" value="ECO:0007669"/>
    <property type="project" value="UniProtKB-KW"/>
</dbReference>
<evidence type="ECO:0000256" key="4">
    <source>
        <dbReference type="ARBA" id="ARBA00022555"/>
    </source>
</evidence>
<evidence type="ECO:0000313" key="15">
    <source>
        <dbReference type="Proteomes" id="UP000277580"/>
    </source>
</evidence>
<dbReference type="GO" id="GO:0016783">
    <property type="term" value="F:sulfurtransferase activity"/>
    <property type="evidence" value="ECO:0007669"/>
    <property type="project" value="InterPro"/>
</dbReference>
<evidence type="ECO:0000256" key="1">
    <source>
        <dbReference type="ARBA" id="ARBA00003986"/>
    </source>
</evidence>
<evidence type="ECO:0000256" key="2">
    <source>
        <dbReference type="ARBA" id="ARBA00006191"/>
    </source>
</evidence>
<dbReference type="Proteomes" id="UP000277580">
    <property type="component" value="Unassembled WGS sequence"/>
</dbReference>
<evidence type="ECO:0000256" key="8">
    <source>
        <dbReference type="ARBA" id="ARBA00022840"/>
    </source>
</evidence>
<keyword evidence="14" id="KW-0489">Methyltransferase</keyword>
<evidence type="ECO:0000256" key="7">
    <source>
        <dbReference type="ARBA" id="ARBA00022741"/>
    </source>
</evidence>
<evidence type="ECO:0000256" key="5">
    <source>
        <dbReference type="ARBA" id="ARBA00022679"/>
    </source>
</evidence>
<evidence type="ECO:0000256" key="11">
    <source>
        <dbReference type="ARBA" id="ARBA00049564"/>
    </source>
</evidence>
<evidence type="ECO:0000259" key="13">
    <source>
        <dbReference type="Pfam" id="PF20259"/>
    </source>
</evidence>
<name>A0A3N4KS44_9PEZI</name>
<dbReference type="EMBL" id="ML119123">
    <property type="protein sequence ID" value="RPB13424.1"/>
    <property type="molecule type" value="Genomic_DNA"/>
</dbReference>